<feature type="chain" id="PRO_5001717627" description="SH3b domain-containing protein" evidence="1">
    <location>
        <begin position="23"/>
        <end position="317"/>
    </location>
</feature>
<dbReference type="HOGENOM" id="CLU_086923_0_0_10"/>
<feature type="domain" description="SH3b" evidence="2">
    <location>
        <begin position="62"/>
        <end position="134"/>
    </location>
</feature>
<reference evidence="3" key="1">
    <citation type="journal article" date="2013" name="Lancet">
        <title>First case of E anophelis outbreak in an intensive-care unit.</title>
        <authorList>
            <person name="Teo J."/>
            <person name="Tan S.Y."/>
            <person name="Tay M."/>
            <person name="Ding Y."/>
            <person name="Kjelleberg S."/>
            <person name="Givskov M."/>
            <person name="Lin R.T."/>
            <person name="Yang L."/>
        </authorList>
    </citation>
    <scope>NUCLEOTIDE SEQUENCE [LARGE SCALE GENOMIC DNA]</scope>
    <source>
        <strain evidence="3">NUHP1</strain>
    </source>
</reference>
<dbReference type="InterPro" id="IPR003646">
    <property type="entry name" value="SH3-like_bac-type"/>
</dbReference>
<organism evidence="3 4">
    <name type="scientific">Elizabethkingia anophelis NUHP1</name>
    <dbReference type="NCBI Taxonomy" id="1338011"/>
    <lineage>
        <taxon>Bacteria</taxon>
        <taxon>Pseudomonadati</taxon>
        <taxon>Bacteroidota</taxon>
        <taxon>Flavobacteriia</taxon>
        <taxon>Flavobacteriales</taxon>
        <taxon>Weeksellaceae</taxon>
        <taxon>Elizabethkingia</taxon>
    </lineage>
</organism>
<accession>A0A077EEC1</accession>
<keyword evidence="1" id="KW-0732">Signal</keyword>
<dbReference type="SMART" id="SM00287">
    <property type="entry name" value="SH3b"/>
    <property type="match status" value="1"/>
</dbReference>
<reference evidence="3" key="2">
    <citation type="journal article" date="2015" name="Genome Biol. Evol.">
        <title>Complete Genome Sequence and Transcriptomic Analysis of the Novel Pathogen Elizabethkingia anophelis in Response to Oxidative Stress.</title>
        <authorList>
            <person name="Li Y."/>
            <person name="Liu Y."/>
            <person name="Chew S.C."/>
            <person name="Tay M."/>
            <person name="Salido M.M."/>
            <person name="Teo J."/>
            <person name="Lauro F.M."/>
            <person name="Givskov M."/>
            <person name="Yang L."/>
        </authorList>
    </citation>
    <scope>NUCLEOTIDE SEQUENCE</scope>
    <source>
        <strain evidence="3">NUHP1</strain>
    </source>
</reference>
<sequence length="317" mass="35457">MMIMKRKIFYFLALNISSLYFAQQTAAVEVAVKARDASDKAAAIAVPVEEAYENYIFHKEVGSTAKIFVDKTNIRDLPGLTGNIVDALPQGTSVKIIQETNIINKIQERSAQWYKIQYNGKEGYVWGANLSVANKLVDGKEFLFGVSGTQKVIDIEGISSNALKGEVSVLENGKLLGSGVFNAGTMENIAGVEFKVDKTKRFKNVDYIIQVSVSGEACGIPTYEQTYFMKKEGFLVALPLLQSVSDAGEYYHIEKYDFHMKVMNQFFMTTEEAENANPDNDEYKMDGFTKTAVYEWDGDRVMEMSSSVKKFKGKKLQ</sequence>
<dbReference type="Pfam" id="PF08239">
    <property type="entry name" value="SH3_3"/>
    <property type="match status" value="1"/>
</dbReference>
<dbReference type="KEGG" id="eao:BD94_1183"/>
<evidence type="ECO:0000313" key="3">
    <source>
        <dbReference type="EMBL" id="AIL44958.1"/>
    </source>
</evidence>
<dbReference type="PROSITE" id="PS51781">
    <property type="entry name" value="SH3B"/>
    <property type="match status" value="1"/>
</dbReference>
<feature type="signal peptide" evidence="1">
    <location>
        <begin position="1"/>
        <end position="22"/>
    </location>
</feature>
<evidence type="ECO:0000313" key="4">
    <source>
        <dbReference type="Proteomes" id="UP000028933"/>
    </source>
</evidence>
<gene>
    <name evidence="3" type="ORF">BD94_1183</name>
</gene>
<dbReference type="STRING" id="1338011.BD94_1183"/>
<dbReference type="Gene3D" id="2.30.30.40">
    <property type="entry name" value="SH3 Domains"/>
    <property type="match status" value="1"/>
</dbReference>
<dbReference type="AlphaFoldDB" id="A0A077EEC1"/>
<proteinExistence type="predicted"/>
<name>A0A077EEC1_9FLAO</name>
<evidence type="ECO:0000256" key="1">
    <source>
        <dbReference type="SAM" id="SignalP"/>
    </source>
</evidence>
<dbReference type="Proteomes" id="UP000028933">
    <property type="component" value="Chromosome"/>
</dbReference>
<evidence type="ECO:0000259" key="2">
    <source>
        <dbReference type="PROSITE" id="PS51781"/>
    </source>
</evidence>
<dbReference type="eggNOG" id="COG3103">
    <property type="taxonomic scope" value="Bacteria"/>
</dbReference>
<dbReference type="EMBL" id="CP007547">
    <property type="protein sequence ID" value="AIL44958.1"/>
    <property type="molecule type" value="Genomic_DNA"/>
</dbReference>
<protein>
    <recommendedName>
        <fullName evidence="2">SH3b domain-containing protein</fullName>
    </recommendedName>
</protein>